<comment type="caution">
    <text evidence="3">The sequence shown here is derived from an EMBL/GenBank/DDBJ whole genome shotgun (WGS) entry which is preliminary data.</text>
</comment>
<feature type="region of interest" description="Disordered" evidence="1">
    <location>
        <begin position="1"/>
        <end position="43"/>
    </location>
</feature>
<dbReference type="Proteomes" id="UP001341840">
    <property type="component" value="Unassembled WGS sequence"/>
</dbReference>
<keyword evidence="2" id="KW-0472">Membrane</keyword>
<protein>
    <recommendedName>
        <fullName evidence="5">Transmembrane protein</fullName>
    </recommendedName>
</protein>
<proteinExistence type="predicted"/>
<reference evidence="3 4" key="1">
    <citation type="journal article" date="2023" name="Plants (Basel)">
        <title>Bridging the Gap: Combining Genomics and Transcriptomics Approaches to Understand Stylosanthes scabra, an Orphan Legume from the Brazilian Caatinga.</title>
        <authorList>
            <person name="Ferreira-Neto J.R.C."/>
            <person name="da Silva M.D."/>
            <person name="Binneck E."/>
            <person name="de Melo N.F."/>
            <person name="da Silva R.H."/>
            <person name="de Melo A.L.T.M."/>
            <person name="Pandolfi V."/>
            <person name="Bustamante F.O."/>
            <person name="Brasileiro-Vidal A.C."/>
            <person name="Benko-Iseppon A.M."/>
        </authorList>
    </citation>
    <scope>NUCLEOTIDE SEQUENCE [LARGE SCALE GENOMIC DNA]</scope>
    <source>
        <tissue evidence="3">Leaves</tissue>
    </source>
</reference>
<keyword evidence="4" id="KW-1185">Reference proteome</keyword>
<keyword evidence="2" id="KW-1133">Transmembrane helix</keyword>
<evidence type="ECO:0000256" key="1">
    <source>
        <dbReference type="SAM" id="MobiDB-lite"/>
    </source>
</evidence>
<feature type="transmembrane region" description="Helical" evidence="2">
    <location>
        <begin position="46"/>
        <end position="66"/>
    </location>
</feature>
<gene>
    <name evidence="3" type="ORF">PIB30_063727</name>
</gene>
<evidence type="ECO:0008006" key="5">
    <source>
        <dbReference type="Google" id="ProtNLM"/>
    </source>
</evidence>
<organism evidence="3 4">
    <name type="scientific">Stylosanthes scabra</name>
    <dbReference type="NCBI Taxonomy" id="79078"/>
    <lineage>
        <taxon>Eukaryota</taxon>
        <taxon>Viridiplantae</taxon>
        <taxon>Streptophyta</taxon>
        <taxon>Embryophyta</taxon>
        <taxon>Tracheophyta</taxon>
        <taxon>Spermatophyta</taxon>
        <taxon>Magnoliopsida</taxon>
        <taxon>eudicotyledons</taxon>
        <taxon>Gunneridae</taxon>
        <taxon>Pentapetalae</taxon>
        <taxon>rosids</taxon>
        <taxon>fabids</taxon>
        <taxon>Fabales</taxon>
        <taxon>Fabaceae</taxon>
        <taxon>Papilionoideae</taxon>
        <taxon>50 kb inversion clade</taxon>
        <taxon>dalbergioids sensu lato</taxon>
        <taxon>Dalbergieae</taxon>
        <taxon>Pterocarpus clade</taxon>
        <taxon>Stylosanthes</taxon>
    </lineage>
</organism>
<accession>A0ABU6WN38</accession>
<keyword evidence="2" id="KW-0812">Transmembrane</keyword>
<evidence type="ECO:0000313" key="4">
    <source>
        <dbReference type="Proteomes" id="UP001341840"/>
    </source>
</evidence>
<evidence type="ECO:0000256" key="2">
    <source>
        <dbReference type="SAM" id="Phobius"/>
    </source>
</evidence>
<dbReference type="EMBL" id="JASCZI010181853">
    <property type="protein sequence ID" value="MED6186118.1"/>
    <property type="molecule type" value="Genomic_DNA"/>
</dbReference>
<name>A0ABU6WN38_9FABA</name>
<feature type="compositionally biased region" description="Basic residues" evidence="1">
    <location>
        <begin position="1"/>
        <end position="11"/>
    </location>
</feature>
<evidence type="ECO:0000313" key="3">
    <source>
        <dbReference type="EMBL" id="MED6186118.1"/>
    </source>
</evidence>
<sequence length="104" mass="11636">MPFRHRRRRSKASLWPSYCIPPPSKSPSSPSSNCHRSCTRGRRRDSVVVTTVCGAVSIACGVSFFHRLSVVFCGSPSSIFHHRLSPPLPLCLVPRSVSIFFFFN</sequence>